<dbReference type="AlphaFoldDB" id="A0A382SPZ8"/>
<sequence length="218" mass="22822">NHEDKFLRLTPTATDGAVYFNCTTDIEEDWRPSGCEDGSGGVSVTPHSVDPPEVEVEEIADTDGDGLNDDDDPCPSSDGTTDTDGDGCSDNEDADDDGDGVDDDEDAFPMNSAYSGGESWDPGNMPAGINACYSGDTGDDSGVWVTGTNTVEDHDGMDSSDRNDLADTGFRCRQDKPSSWYNSDGSCKTARIGAFGGVGYRCCDGPTRNSDGTGAACN</sequence>
<accession>A0A382SPZ8</accession>
<feature type="compositionally biased region" description="Acidic residues" evidence="1">
    <location>
        <begin position="52"/>
        <end position="73"/>
    </location>
</feature>
<protein>
    <submittedName>
        <fullName evidence="2">Uncharacterized protein</fullName>
    </submittedName>
</protein>
<name>A0A382SPZ8_9ZZZZ</name>
<gene>
    <name evidence="2" type="ORF">METZ01_LOCUS364843</name>
</gene>
<organism evidence="2">
    <name type="scientific">marine metagenome</name>
    <dbReference type="NCBI Taxonomy" id="408172"/>
    <lineage>
        <taxon>unclassified sequences</taxon>
        <taxon>metagenomes</taxon>
        <taxon>ecological metagenomes</taxon>
    </lineage>
</organism>
<evidence type="ECO:0000256" key="1">
    <source>
        <dbReference type="SAM" id="MobiDB-lite"/>
    </source>
</evidence>
<feature type="region of interest" description="Disordered" evidence="1">
    <location>
        <begin position="28"/>
        <end position="124"/>
    </location>
</feature>
<evidence type="ECO:0000313" key="2">
    <source>
        <dbReference type="EMBL" id="SVD11989.1"/>
    </source>
</evidence>
<proteinExistence type="predicted"/>
<feature type="compositionally biased region" description="Acidic residues" evidence="1">
    <location>
        <begin position="81"/>
        <end position="107"/>
    </location>
</feature>
<dbReference type="EMBL" id="UINC01130739">
    <property type="protein sequence ID" value="SVD11989.1"/>
    <property type="molecule type" value="Genomic_DNA"/>
</dbReference>
<reference evidence="2" key="1">
    <citation type="submission" date="2018-05" db="EMBL/GenBank/DDBJ databases">
        <authorList>
            <person name="Lanie J.A."/>
            <person name="Ng W.-L."/>
            <person name="Kazmierczak K.M."/>
            <person name="Andrzejewski T.M."/>
            <person name="Davidsen T.M."/>
            <person name="Wayne K.J."/>
            <person name="Tettelin H."/>
            <person name="Glass J.I."/>
            <person name="Rusch D."/>
            <person name="Podicherti R."/>
            <person name="Tsui H.-C.T."/>
            <person name="Winkler M.E."/>
        </authorList>
    </citation>
    <scope>NUCLEOTIDE SEQUENCE</scope>
</reference>
<feature type="non-terminal residue" evidence="2">
    <location>
        <position position="1"/>
    </location>
</feature>